<dbReference type="Proteomes" id="UP000504610">
    <property type="component" value="Chromosome 5"/>
</dbReference>
<organism evidence="9 10">
    <name type="scientific">Raphanus sativus</name>
    <name type="common">Radish</name>
    <name type="synonym">Raphanus raphanistrum var. sativus</name>
    <dbReference type="NCBI Taxonomy" id="3726"/>
    <lineage>
        <taxon>Eukaryota</taxon>
        <taxon>Viridiplantae</taxon>
        <taxon>Streptophyta</taxon>
        <taxon>Embryophyta</taxon>
        <taxon>Tracheophyta</taxon>
        <taxon>Spermatophyta</taxon>
        <taxon>Magnoliopsida</taxon>
        <taxon>eudicotyledons</taxon>
        <taxon>Gunneridae</taxon>
        <taxon>Pentapetalae</taxon>
        <taxon>rosids</taxon>
        <taxon>malvids</taxon>
        <taxon>Brassicales</taxon>
        <taxon>Brassicaceae</taxon>
        <taxon>Brassiceae</taxon>
        <taxon>Raphanus</taxon>
    </lineage>
</organism>
<keyword evidence="6" id="KW-0539">Nucleus</keyword>
<comment type="subcellular location">
    <subcellularLocation>
        <location evidence="1">Nucleus</location>
    </subcellularLocation>
</comment>
<dbReference type="FunFam" id="1.10.10.60:FF:000107">
    <property type="entry name" value="MYB transcription factor"/>
    <property type="match status" value="1"/>
</dbReference>
<evidence type="ECO:0000313" key="10">
    <source>
        <dbReference type="RefSeq" id="XP_018490800.2"/>
    </source>
</evidence>
<dbReference type="GO" id="GO:0003700">
    <property type="term" value="F:DNA-binding transcription factor activity"/>
    <property type="evidence" value="ECO:0007669"/>
    <property type="project" value="InterPro"/>
</dbReference>
<dbReference type="Gene3D" id="1.10.10.60">
    <property type="entry name" value="Homeodomain-like"/>
    <property type="match status" value="2"/>
</dbReference>
<keyword evidence="5" id="KW-0804">Transcription</keyword>
<evidence type="ECO:0000256" key="6">
    <source>
        <dbReference type="ARBA" id="ARBA00023242"/>
    </source>
</evidence>
<dbReference type="InterPro" id="IPR001005">
    <property type="entry name" value="SANT/Myb"/>
</dbReference>
<dbReference type="OrthoDB" id="2143914at2759"/>
<proteinExistence type="predicted"/>
<reference evidence="9" key="1">
    <citation type="journal article" date="2019" name="Database">
        <title>The radish genome database (RadishGD): an integrated information resource for radish genomics.</title>
        <authorList>
            <person name="Yu H.J."/>
            <person name="Baek S."/>
            <person name="Lee Y.J."/>
            <person name="Cho A."/>
            <person name="Mun J.H."/>
        </authorList>
    </citation>
    <scope>NUCLEOTIDE SEQUENCE [LARGE SCALE GENOMIC DNA]</scope>
    <source>
        <strain evidence="9">cv. WK10039</strain>
    </source>
</reference>
<gene>
    <name evidence="10" type="primary">LOC108861434</name>
</gene>
<dbReference type="InterPro" id="IPR017930">
    <property type="entry name" value="Myb_dom"/>
</dbReference>
<feature type="domain" description="Myb-like" evidence="7">
    <location>
        <begin position="17"/>
        <end position="69"/>
    </location>
</feature>
<dbReference type="PANTHER" id="PTHR45675:SF45">
    <property type="entry name" value="TRANSCRIPTION FACTOR MYB108"/>
    <property type="match status" value="1"/>
</dbReference>
<dbReference type="SUPFAM" id="SSF46689">
    <property type="entry name" value="Homeodomain-like"/>
    <property type="match status" value="1"/>
</dbReference>
<evidence type="ECO:0000256" key="2">
    <source>
        <dbReference type="ARBA" id="ARBA00022737"/>
    </source>
</evidence>
<dbReference type="AlphaFoldDB" id="A0A6J0P2A1"/>
<dbReference type="KEGG" id="rsz:108861434"/>
<evidence type="ECO:0000256" key="3">
    <source>
        <dbReference type="ARBA" id="ARBA00023015"/>
    </source>
</evidence>
<dbReference type="PANTHER" id="PTHR45675">
    <property type="entry name" value="MYB TRANSCRIPTION FACTOR-RELATED-RELATED"/>
    <property type="match status" value="1"/>
</dbReference>
<dbReference type="InterPro" id="IPR044676">
    <property type="entry name" value="EOBI/EOBII-like_plant"/>
</dbReference>
<dbReference type="CDD" id="cd00167">
    <property type="entry name" value="SANT"/>
    <property type="match status" value="2"/>
</dbReference>
<dbReference type="FunFam" id="1.10.10.60:FF:000011">
    <property type="entry name" value="Myb transcription factor"/>
    <property type="match status" value="1"/>
</dbReference>
<keyword evidence="4" id="KW-0238">DNA-binding</keyword>
<keyword evidence="9" id="KW-1185">Reference proteome</keyword>
<dbReference type="GO" id="GO:0043565">
    <property type="term" value="F:sequence-specific DNA binding"/>
    <property type="evidence" value="ECO:0007669"/>
    <property type="project" value="InterPro"/>
</dbReference>
<accession>A0A6J0P2A1</accession>
<keyword evidence="3" id="KW-0805">Transcription regulation</keyword>
<evidence type="ECO:0000256" key="1">
    <source>
        <dbReference type="ARBA" id="ARBA00004123"/>
    </source>
</evidence>
<evidence type="ECO:0000259" key="8">
    <source>
        <dbReference type="PROSITE" id="PS51294"/>
    </source>
</evidence>
<dbReference type="Pfam" id="PF00249">
    <property type="entry name" value="Myb_DNA-binding"/>
    <property type="match status" value="2"/>
</dbReference>
<dbReference type="RefSeq" id="XP_018490800.2">
    <property type="nucleotide sequence ID" value="XM_018635298.2"/>
</dbReference>
<dbReference type="GeneID" id="108861434"/>
<evidence type="ECO:0000313" key="9">
    <source>
        <dbReference type="Proteomes" id="UP000504610"/>
    </source>
</evidence>
<dbReference type="PROSITE" id="PS50090">
    <property type="entry name" value="MYB_LIKE"/>
    <property type="match status" value="2"/>
</dbReference>
<evidence type="ECO:0000256" key="4">
    <source>
        <dbReference type="ARBA" id="ARBA00023125"/>
    </source>
</evidence>
<name>A0A6J0P2A1_RAPSA</name>
<feature type="domain" description="HTH myb-type" evidence="8">
    <location>
        <begin position="17"/>
        <end position="69"/>
    </location>
</feature>
<evidence type="ECO:0000256" key="5">
    <source>
        <dbReference type="ARBA" id="ARBA00023163"/>
    </source>
</evidence>
<reference evidence="10" key="2">
    <citation type="submission" date="2025-08" db="UniProtKB">
        <authorList>
            <consortium name="RefSeq"/>
        </authorList>
    </citation>
    <scope>IDENTIFICATION</scope>
    <source>
        <tissue evidence="10">Leaf</tissue>
    </source>
</reference>
<sequence>MDEKGRSFKNNNNMEDEMDLKRGPWTAEEDFKLANHIATHGEGRWNSLSRCAGLQRTGKSCRLRWLNYLRPDVRRGNITLEEQLLILELHSRWGNRWSKIAQYLPGRTDNEIKNYWRTRVQKHAKQLKCDVNSQQFKDTMKYIWMPRLVERIQSASVSTTTSSCITTSNNQSMTYDHNSMGQQLGVVNSNDYITPENSSLTVSPVSDLTEYHSAPKPNPEYYSGQVGDSYYPDQNLVGPEMLPDNYFDYSGLLGEDLTATHESNLDWFENIDGVGSSSSDSLWNIGEKDEDFWFLQQQEQFNNYDNF</sequence>
<dbReference type="InterPro" id="IPR009057">
    <property type="entry name" value="Homeodomain-like_sf"/>
</dbReference>
<keyword evidence="2" id="KW-0677">Repeat</keyword>
<dbReference type="SMART" id="SM00717">
    <property type="entry name" value="SANT"/>
    <property type="match status" value="2"/>
</dbReference>
<evidence type="ECO:0000259" key="7">
    <source>
        <dbReference type="PROSITE" id="PS50090"/>
    </source>
</evidence>
<dbReference type="GO" id="GO:0005634">
    <property type="term" value="C:nucleus"/>
    <property type="evidence" value="ECO:0007669"/>
    <property type="project" value="UniProtKB-SubCell"/>
</dbReference>
<feature type="domain" description="HTH myb-type" evidence="8">
    <location>
        <begin position="70"/>
        <end position="124"/>
    </location>
</feature>
<protein>
    <submittedName>
        <fullName evidence="10">Transcription factor MYB108</fullName>
    </submittedName>
</protein>
<feature type="domain" description="Myb-like" evidence="7">
    <location>
        <begin position="70"/>
        <end position="120"/>
    </location>
</feature>
<dbReference type="PROSITE" id="PS51294">
    <property type="entry name" value="HTH_MYB"/>
    <property type="match status" value="2"/>
</dbReference>